<dbReference type="AlphaFoldDB" id="A0A2N3Q0Y4"/>
<dbReference type="PANTHER" id="PTHR18895:SF74">
    <property type="entry name" value="MTRF1L RELEASE FACTOR GLUTAMINE METHYLTRANSFERASE"/>
    <property type="match status" value="1"/>
</dbReference>
<dbReference type="Gene3D" id="3.40.50.150">
    <property type="entry name" value="Vaccinia Virus protein VP39"/>
    <property type="match status" value="1"/>
</dbReference>
<evidence type="ECO:0000313" key="8">
    <source>
        <dbReference type="Proteomes" id="UP000233293"/>
    </source>
</evidence>
<feature type="domain" description="Release factor glutamine methyltransferase N-terminal" evidence="6">
    <location>
        <begin position="7"/>
        <end position="76"/>
    </location>
</feature>
<keyword evidence="2 4" id="KW-0808">Transferase</keyword>
<dbReference type="OrthoDB" id="9800643at2"/>
<dbReference type="HAMAP" id="MF_02126">
    <property type="entry name" value="RF_methyltr_PrmC"/>
    <property type="match status" value="1"/>
</dbReference>
<feature type="binding site" evidence="4">
    <location>
        <position position="188"/>
    </location>
    <ligand>
        <name>S-adenosyl-L-methionine</name>
        <dbReference type="ChEBI" id="CHEBI:59789"/>
    </ligand>
</feature>
<dbReference type="CDD" id="cd02440">
    <property type="entry name" value="AdoMet_MTases"/>
    <property type="match status" value="1"/>
</dbReference>
<dbReference type="Proteomes" id="UP000233293">
    <property type="component" value="Unassembled WGS sequence"/>
</dbReference>
<dbReference type="GO" id="GO:0032259">
    <property type="term" value="P:methylation"/>
    <property type="evidence" value="ECO:0007669"/>
    <property type="project" value="UniProtKB-KW"/>
</dbReference>
<evidence type="ECO:0000256" key="4">
    <source>
        <dbReference type="HAMAP-Rule" id="MF_02126"/>
    </source>
</evidence>
<evidence type="ECO:0000256" key="2">
    <source>
        <dbReference type="ARBA" id="ARBA00022679"/>
    </source>
</evidence>
<comment type="function">
    <text evidence="4">Methylates the class 1 translation termination release factors RF1/PrfA and RF2/PrfB on the glutamine residue of the universally conserved GGQ motif.</text>
</comment>
<feature type="binding site" evidence="4">
    <location>
        <begin position="122"/>
        <end position="126"/>
    </location>
    <ligand>
        <name>S-adenosyl-L-methionine</name>
        <dbReference type="ChEBI" id="CHEBI:59789"/>
    </ligand>
</feature>
<reference evidence="8" key="1">
    <citation type="submission" date="2017-12" db="EMBL/GenBank/DDBJ databases">
        <title>Draft genome sequence of Telmatospirillum siberiense 26-4b1T, an acidotolerant peatland alphaproteobacterium potentially involved in sulfur cycling.</title>
        <authorList>
            <person name="Hausmann B."/>
            <person name="Pjevac P."/>
            <person name="Schreck K."/>
            <person name="Herbold C.W."/>
            <person name="Daims H."/>
            <person name="Wagner M."/>
            <person name="Pester M."/>
            <person name="Loy A."/>
        </authorList>
    </citation>
    <scope>NUCLEOTIDE SEQUENCE [LARGE SCALE GENOMIC DNA]</scope>
    <source>
        <strain evidence="8">26-4b1</strain>
    </source>
</reference>
<evidence type="ECO:0000256" key="3">
    <source>
        <dbReference type="ARBA" id="ARBA00022691"/>
    </source>
</evidence>
<keyword evidence="8" id="KW-1185">Reference proteome</keyword>
<dbReference type="InterPro" id="IPR029063">
    <property type="entry name" value="SAM-dependent_MTases_sf"/>
</dbReference>
<comment type="catalytic activity">
    <reaction evidence="4">
        <text>L-glutaminyl-[peptide chain release factor] + S-adenosyl-L-methionine = N(5)-methyl-L-glutaminyl-[peptide chain release factor] + S-adenosyl-L-homocysteine + H(+)</text>
        <dbReference type="Rhea" id="RHEA:42896"/>
        <dbReference type="Rhea" id="RHEA-COMP:10271"/>
        <dbReference type="Rhea" id="RHEA-COMP:10272"/>
        <dbReference type="ChEBI" id="CHEBI:15378"/>
        <dbReference type="ChEBI" id="CHEBI:30011"/>
        <dbReference type="ChEBI" id="CHEBI:57856"/>
        <dbReference type="ChEBI" id="CHEBI:59789"/>
        <dbReference type="ChEBI" id="CHEBI:61891"/>
        <dbReference type="EC" id="2.1.1.297"/>
    </reaction>
</comment>
<keyword evidence="3 4" id="KW-0949">S-adenosyl-L-methionine</keyword>
<dbReference type="Pfam" id="PF13847">
    <property type="entry name" value="Methyltransf_31"/>
    <property type="match status" value="1"/>
</dbReference>
<dbReference type="GO" id="GO:0003676">
    <property type="term" value="F:nucleic acid binding"/>
    <property type="evidence" value="ECO:0007669"/>
    <property type="project" value="InterPro"/>
</dbReference>
<evidence type="ECO:0000256" key="1">
    <source>
        <dbReference type="ARBA" id="ARBA00022603"/>
    </source>
</evidence>
<dbReference type="NCBIfam" id="TIGR00536">
    <property type="entry name" value="hemK_fam"/>
    <property type="match status" value="1"/>
</dbReference>
<feature type="binding site" evidence="4">
    <location>
        <position position="145"/>
    </location>
    <ligand>
        <name>S-adenosyl-L-methionine</name>
        <dbReference type="ChEBI" id="CHEBI:59789"/>
    </ligand>
</feature>
<dbReference type="Gene3D" id="1.10.8.10">
    <property type="entry name" value="DNA helicase RuvA subunit, C-terminal domain"/>
    <property type="match status" value="1"/>
</dbReference>
<evidence type="ECO:0000313" key="7">
    <source>
        <dbReference type="EMBL" id="PKU26328.1"/>
    </source>
</evidence>
<dbReference type="RefSeq" id="WP_101248558.1">
    <property type="nucleotide sequence ID" value="NZ_PIUM01000001.1"/>
</dbReference>
<gene>
    <name evidence="4 7" type="primary">prmC</name>
    <name evidence="7" type="ORF">CWS72_00265</name>
</gene>
<dbReference type="InterPro" id="IPR019874">
    <property type="entry name" value="RF_methyltr_PrmC"/>
</dbReference>
<feature type="domain" description="Methyltransferase" evidence="5">
    <location>
        <begin position="116"/>
        <end position="240"/>
    </location>
</feature>
<dbReference type="InterPro" id="IPR050320">
    <property type="entry name" value="N5-glutamine_MTase"/>
</dbReference>
<protein>
    <recommendedName>
        <fullName evidence="4">Release factor glutamine methyltransferase</fullName>
        <shortName evidence="4">RF MTase</shortName>
        <ecNumber evidence="4">2.1.1.297</ecNumber>
    </recommendedName>
    <alternativeName>
        <fullName evidence="4">N5-glutamine methyltransferase PrmC</fullName>
    </alternativeName>
    <alternativeName>
        <fullName evidence="4">Protein-(glutamine-N5) MTase PrmC</fullName>
    </alternativeName>
    <alternativeName>
        <fullName evidence="4">Protein-glutamine N-methyltransferase PrmC</fullName>
    </alternativeName>
</protein>
<keyword evidence="1 4" id="KW-0489">Methyltransferase</keyword>
<organism evidence="7 8">
    <name type="scientific">Telmatospirillum siberiense</name>
    <dbReference type="NCBI Taxonomy" id="382514"/>
    <lineage>
        <taxon>Bacteria</taxon>
        <taxon>Pseudomonadati</taxon>
        <taxon>Pseudomonadota</taxon>
        <taxon>Alphaproteobacteria</taxon>
        <taxon>Rhodospirillales</taxon>
        <taxon>Rhodospirillaceae</taxon>
        <taxon>Telmatospirillum</taxon>
    </lineage>
</organism>
<evidence type="ECO:0000259" key="5">
    <source>
        <dbReference type="Pfam" id="PF13847"/>
    </source>
</evidence>
<dbReference type="EMBL" id="PIUM01000001">
    <property type="protein sequence ID" value="PKU26328.1"/>
    <property type="molecule type" value="Genomic_DNA"/>
</dbReference>
<dbReference type="NCBIfam" id="TIGR03534">
    <property type="entry name" value="RF_mod_PrmC"/>
    <property type="match status" value="1"/>
</dbReference>
<accession>A0A2N3Q0Y4</accession>
<evidence type="ECO:0000259" key="6">
    <source>
        <dbReference type="Pfam" id="PF17827"/>
    </source>
</evidence>
<comment type="similarity">
    <text evidence="4">Belongs to the protein N5-glutamine methyltransferase family. PrmC subfamily.</text>
</comment>
<dbReference type="InterPro" id="IPR004556">
    <property type="entry name" value="HemK-like"/>
</dbReference>
<dbReference type="EC" id="2.1.1.297" evidence="4"/>
<dbReference type="PANTHER" id="PTHR18895">
    <property type="entry name" value="HEMK METHYLTRANSFERASE"/>
    <property type="match status" value="1"/>
</dbReference>
<dbReference type="GO" id="GO:0102559">
    <property type="term" value="F:peptide chain release factor N(5)-glutamine methyltransferase activity"/>
    <property type="evidence" value="ECO:0007669"/>
    <property type="project" value="UniProtKB-EC"/>
</dbReference>
<proteinExistence type="inferred from homology"/>
<dbReference type="InterPro" id="IPR025714">
    <property type="entry name" value="Methyltranfer_dom"/>
</dbReference>
<feature type="binding site" evidence="4">
    <location>
        <position position="174"/>
    </location>
    <ligand>
        <name>S-adenosyl-L-methionine</name>
        <dbReference type="ChEBI" id="CHEBI:59789"/>
    </ligand>
</feature>
<sequence>MTTVGAVLAEVTGRLQKAGIPSARLDARMLLAHVLEIPVTAIFSHPEKPISDEEEARVRQVAERRLQREPMSHIVGHREFWSLSFKVTADTLDPRPDTETVVEAVLAALPDRRAPLRLLDFGTGSGCILLSLLRELPEATGIGIDISPAALSVARENAKALGLQFRAGFVLGHWGQGVEPAYDVIVANPPYIPDGEIDALEDEVALYEPRGALAGGIDGLGCYRALAPDIARLLKPGGLAALEVGKGQAEAVGRILLDRGLGFFAVRRDLAGVERCVMVKRQMA</sequence>
<comment type="caution">
    <text evidence="7">The sequence shown here is derived from an EMBL/GenBank/DDBJ whole genome shotgun (WGS) entry which is preliminary data.</text>
</comment>
<feature type="binding site" evidence="4">
    <location>
        <begin position="188"/>
        <end position="191"/>
    </location>
    <ligand>
        <name>substrate</name>
    </ligand>
</feature>
<name>A0A2N3Q0Y4_9PROT</name>
<dbReference type="InterPro" id="IPR040758">
    <property type="entry name" value="PrmC_N"/>
</dbReference>
<dbReference type="InterPro" id="IPR002052">
    <property type="entry name" value="DNA_methylase_N6_adenine_CS"/>
</dbReference>
<dbReference type="PROSITE" id="PS00092">
    <property type="entry name" value="N6_MTASE"/>
    <property type="match status" value="1"/>
</dbReference>
<dbReference type="Pfam" id="PF17827">
    <property type="entry name" value="PrmC_N"/>
    <property type="match status" value="1"/>
</dbReference>
<dbReference type="SUPFAM" id="SSF53335">
    <property type="entry name" value="S-adenosyl-L-methionine-dependent methyltransferases"/>
    <property type="match status" value="1"/>
</dbReference>